<keyword evidence="2" id="KW-1185">Reference proteome</keyword>
<reference evidence="1" key="2">
    <citation type="submission" date="2020-11" db="EMBL/GenBank/DDBJ databases">
        <authorList>
            <person name="McCartney M.A."/>
            <person name="Auch B."/>
            <person name="Kono T."/>
            <person name="Mallez S."/>
            <person name="Becker A."/>
            <person name="Gohl D.M."/>
            <person name="Silverstein K.A.T."/>
            <person name="Koren S."/>
            <person name="Bechman K.B."/>
            <person name="Herman A."/>
            <person name="Abrahante J.E."/>
            <person name="Garbe J."/>
        </authorList>
    </citation>
    <scope>NUCLEOTIDE SEQUENCE</scope>
    <source>
        <strain evidence="1">Duluth1</strain>
        <tissue evidence="1">Whole animal</tissue>
    </source>
</reference>
<dbReference type="EMBL" id="JAIWYP010000004">
    <property type="protein sequence ID" value="KAH3830116.1"/>
    <property type="molecule type" value="Genomic_DNA"/>
</dbReference>
<evidence type="ECO:0000313" key="2">
    <source>
        <dbReference type="Proteomes" id="UP000828390"/>
    </source>
</evidence>
<comment type="caution">
    <text evidence="1">The sequence shown here is derived from an EMBL/GenBank/DDBJ whole genome shotgun (WGS) entry which is preliminary data.</text>
</comment>
<accession>A0A9D4H5T6</accession>
<dbReference type="Proteomes" id="UP000828390">
    <property type="component" value="Unassembled WGS sequence"/>
</dbReference>
<name>A0A9D4H5T6_DREPO</name>
<reference evidence="1" key="1">
    <citation type="journal article" date="2019" name="bioRxiv">
        <title>The Genome of the Zebra Mussel, Dreissena polymorpha: A Resource for Invasive Species Research.</title>
        <authorList>
            <person name="McCartney M.A."/>
            <person name="Auch B."/>
            <person name="Kono T."/>
            <person name="Mallez S."/>
            <person name="Zhang Y."/>
            <person name="Obille A."/>
            <person name="Becker A."/>
            <person name="Abrahante J.E."/>
            <person name="Garbe J."/>
            <person name="Badalamenti J.P."/>
            <person name="Herman A."/>
            <person name="Mangelson H."/>
            <person name="Liachko I."/>
            <person name="Sullivan S."/>
            <person name="Sone E.D."/>
            <person name="Koren S."/>
            <person name="Silverstein K.A.T."/>
            <person name="Beckman K.B."/>
            <person name="Gohl D.M."/>
        </authorList>
    </citation>
    <scope>NUCLEOTIDE SEQUENCE</scope>
    <source>
        <strain evidence="1">Duluth1</strain>
        <tissue evidence="1">Whole animal</tissue>
    </source>
</reference>
<dbReference type="AlphaFoldDB" id="A0A9D4H5T6"/>
<gene>
    <name evidence="1" type="ORF">DPMN_103353</name>
</gene>
<protein>
    <submittedName>
        <fullName evidence="1">Uncharacterized protein</fullName>
    </submittedName>
</protein>
<sequence length="59" mass="6465">MAEPFLCTRGLRYVSTPKGRIGARPGNVPIINLYWLDYMMNLSNIFSSDGIACALEGVA</sequence>
<evidence type="ECO:0000313" key="1">
    <source>
        <dbReference type="EMBL" id="KAH3830116.1"/>
    </source>
</evidence>
<organism evidence="1 2">
    <name type="scientific">Dreissena polymorpha</name>
    <name type="common">Zebra mussel</name>
    <name type="synonym">Mytilus polymorpha</name>
    <dbReference type="NCBI Taxonomy" id="45954"/>
    <lineage>
        <taxon>Eukaryota</taxon>
        <taxon>Metazoa</taxon>
        <taxon>Spiralia</taxon>
        <taxon>Lophotrochozoa</taxon>
        <taxon>Mollusca</taxon>
        <taxon>Bivalvia</taxon>
        <taxon>Autobranchia</taxon>
        <taxon>Heteroconchia</taxon>
        <taxon>Euheterodonta</taxon>
        <taxon>Imparidentia</taxon>
        <taxon>Neoheterodontei</taxon>
        <taxon>Myida</taxon>
        <taxon>Dreissenoidea</taxon>
        <taxon>Dreissenidae</taxon>
        <taxon>Dreissena</taxon>
    </lineage>
</organism>
<proteinExistence type="predicted"/>